<keyword evidence="3" id="KW-0202">Cytokine</keyword>
<evidence type="ECO:0000313" key="7">
    <source>
        <dbReference type="EnsemblMetazoa" id="G14471.14:cds"/>
    </source>
</evidence>
<evidence type="ECO:0000256" key="5">
    <source>
        <dbReference type="SAM" id="Phobius"/>
    </source>
</evidence>
<dbReference type="PROSITE" id="PS50049">
    <property type="entry name" value="THD_2"/>
    <property type="match status" value="1"/>
</dbReference>
<dbReference type="SMART" id="SM00207">
    <property type="entry name" value="TNF"/>
    <property type="match status" value="1"/>
</dbReference>
<dbReference type="GO" id="GO:0005164">
    <property type="term" value="F:tumor necrosis factor receptor binding"/>
    <property type="evidence" value="ECO:0007669"/>
    <property type="project" value="InterPro"/>
</dbReference>
<feature type="transmembrane region" description="Helical" evidence="5">
    <location>
        <begin position="72"/>
        <end position="97"/>
    </location>
</feature>
<evidence type="ECO:0000313" key="8">
    <source>
        <dbReference type="Proteomes" id="UP000005408"/>
    </source>
</evidence>
<accession>A0A8W8IIM0</accession>
<dbReference type="Proteomes" id="UP000005408">
    <property type="component" value="Unassembled WGS sequence"/>
</dbReference>
<dbReference type="EnsemblMetazoa" id="G14471.1">
    <property type="protein sequence ID" value="G14471.1:cds"/>
    <property type="gene ID" value="G14471"/>
</dbReference>
<name>A0A8W8IIM0_MAGGI</name>
<organism evidence="7 8">
    <name type="scientific">Magallana gigas</name>
    <name type="common">Pacific oyster</name>
    <name type="synonym">Crassostrea gigas</name>
    <dbReference type="NCBI Taxonomy" id="29159"/>
    <lineage>
        <taxon>Eukaryota</taxon>
        <taxon>Metazoa</taxon>
        <taxon>Spiralia</taxon>
        <taxon>Lophotrochozoa</taxon>
        <taxon>Mollusca</taxon>
        <taxon>Bivalvia</taxon>
        <taxon>Autobranchia</taxon>
        <taxon>Pteriomorphia</taxon>
        <taxon>Ostreida</taxon>
        <taxon>Ostreoidea</taxon>
        <taxon>Ostreidae</taxon>
        <taxon>Magallana</taxon>
    </lineage>
</organism>
<keyword evidence="5" id="KW-1133">Transmembrane helix</keyword>
<reference evidence="7" key="1">
    <citation type="submission" date="2022-08" db="UniProtKB">
        <authorList>
            <consortium name="EnsemblMetazoa"/>
        </authorList>
    </citation>
    <scope>IDENTIFICATION</scope>
    <source>
        <strain evidence="7">05x7-T-G4-1.051#20</strain>
    </source>
</reference>
<dbReference type="GO" id="GO:0016020">
    <property type="term" value="C:membrane"/>
    <property type="evidence" value="ECO:0007669"/>
    <property type="project" value="UniProtKB-SubCell"/>
</dbReference>
<dbReference type="AlphaFoldDB" id="A0A8W8IIM0"/>
<keyword evidence="4 5" id="KW-0472">Membrane</keyword>
<dbReference type="EnsemblMetazoa" id="G14471.14">
    <property type="protein sequence ID" value="G14471.14:cds"/>
    <property type="gene ID" value="G14471"/>
</dbReference>
<dbReference type="EnsemblMetazoa" id="G14471.9">
    <property type="protein sequence ID" value="G14471.9:cds"/>
    <property type="gene ID" value="G14471"/>
</dbReference>
<dbReference type="PANTHER" id="PTHR11471">
    <property type="entry name" value="TUMOR NECROSIS FACTOR FAMILY MEMBER"/>
    <property type="match status" value="1"/>
</dbReference>
<evidence type="ECO:0000256" key="4">
    <source>
        <dbReference type="ARBA" id="ARBA00023136"/>
    </source>
</evidence>
<keyword evidence="5" id="KW-0812">Transmembrane</keyword>
<proteinExistence type="inferred from homology"/>
<comment type="subcellular location">
    <subcellularLocation>
        <location evidence="1">Membrane</location>
    </subcellularLocation>
</comment>
<protein>
    <recommendedName>
        <fullName evidence="6">THD domain-containing protein</fullName>
    </recommendedName>
</protein>
<evidence type="ECO:0000256" key="2">
    <source>
        <dbReference type="ARBA" id="ARBA00008670"/>
    </source>
</evidence>
<dbReference type="GO" id="GO:0005615">
    <property type="term" value="C:extracellular space"/>
    <property type="evidence" value="ECO:0007669"/>
    <property type="project" value="UniProtKB-KW"/>
</dbReference>
<keyword evidence="8" id="KW-1185">Reference proteome</keyword>
<evidence type="ECO:0000256" key="3">
    <source>
        <dbReference type="ARBA" id="ARBA00022514"/>
    </source>
</evidence>
<dbReference type="InterPro" id="IPR006052">
    <property type="entry name" value="TNF_dom"/>
</dbReference>
<dbReference type="EnsemblMetazoa" id="G14471.13">
    <property type="protein sequence ID" value="G14471.13:cds"/>
    <property type="gene ID" value="G14471"/>
</dbReference>
<evidence type="ECO:0000259" key="6">
    <source>
        <dbReference type="PROSITE" id="PS50049"/>
    </source>
</evidence>
<feature type="domain" description="THD" evidence="6">
    <location>
        <begin position="184"/>
        <end position="337"/>
    </location>
</feature>
<comment type="similarity">
    <text evidence="2">Belongs to the tumor necrosis factor family.</text>
</comment>
<dbReference type="Pfam" id="PF00229">
    <property type="entry name" value="TNF"/>
    <property type="match status" value="1"/>
</dbReference>
<dbReference type="EnsemblMetazoa" id="G14471.11">
    <property type="protein sequence ID" value="G14471.11:cds"/>
    <property type="gene ID" value="G14471"/>
</dbReference>
<dbReference type="SUPFAM" id="SSF49842">
    <property type="entry name" value="TNF-like"/>
    <property type="match status" value="1"/>
</dbReference>
<sequence length="337" mass="38037">MNLPPIEGEVRRKRLEFSISSEGSGETVSTEDSSAELLGRMHRAPSCVSNIQLCANQQKLEDLYKSYTKLKIYFCVLCVVNVIIILLVCGFFAVFFVRLSDNDTILDNFRSKSSPKVDANVPAPGKTAALSAITELPTVQEAKIRCSVLTYKLNATQYDTDEMCSLEDMVDSIAKYLKPREYNDVLHLTDGSPQSDGSHCFLKDWVKDKDSSSPQNSGLKFSKERGTIIIPSNGYYYVYSRITFKYNPSIPIEHVMALKLKDTKHIIEKGKGLSNRYTTVQSASIQCTNKASVHSSFLQRVVYLNQGEELRVKMSDTGKIQYDERYKNENFFGVFKL</sequence>
<dbReference type="GO" id="GO:0006955">
    <property type="term" value="P:immune response"/>
    <property type="evidence" value="ECO:0007669"/>
    <property type="project" value="InterPro"/>
</dbReference>
<dbReference type="InterPro" id="IPR008983">
    <property type="entry name" value="Tumour_necrosis_fac-like_dom"/>
</dbReference>
<dbReference type="GO" id="GO:0005125">
    <property type="term" value="F:cytokine activity"/>
    <property type="evidence" value="ECO:0007669"/>
    <property type="project" value="UniProtKB-KW"/>
</dbReference>
<evidence type="ECO:0000256" key="1">
    <source>
        <dbReference type="ARBA" id="ARBA00004370"/>
    </source>
</evidence>
<dbReference type="PANTHER" id="PTHR11471:SF13">
    <property type="entry name" value="TNF FAMILY PROFILE DOMAIN-CONTAINING PROTEIN"/>
    <property type="match status" value="1"/>
</dbReference>
<dbReference type="OrthoDB" id="6072476at2759"/>
<dbReference type="Gene3D" id="2.60.120.40">
    <property type="match status" value="1"/>
</dbReference>